<keyword evidence="5" id="KW-0810">Translation regulation</keyword>
<dbReference type="PROSITE" id="PS51366">
    <property type="entry name" value="MI"/>
    <property type="match status" value="1"/>
</dbReference>
<keyword evidence="4" id="KW-0677">Repeat</keyword>
<evidence type="ECO:0000313" key="8">
    <source>
        <dbReference type="EMBL" id="KAK7377330.1"/>
    </source>
</evidence>
<name>A0AAN9RI78_PHACN</name>
<proteinExistence type="inferred from homology"/>
<dbReference type="Gene3D" id="1.25.40.180">
    <property type="match status" value="2"/>
</dbReference>
<dbReference type="SMART" id="SM00544">
    <property type="entry name" value="MA3"/>
    <property type="match status" value="1"/>
</dbReference>
<dbReference type="GO" id="GO:0005737">
    <property type="term" value="C:cytoplasm"/>
    <property type="evidence" value="ECO:0007669"/>
    <property type="project" value="UniProtKB-SubCell"/>
</dbReference>
<dbReference type="InterPro" id="IPR003891">
    <property type="entry name" value="Initiation_fac_eIF4g_MI"/>
</dbReference>
<accession>A0AAN9RI78</accession>
<dbReference type="PANTHER" id="PTHR12626:SF0">
    <property type="entry name" value="PROGRAMMED CELL DEATH PROTEIN 4"/>
    <property type="match status" value="1"/>
</dbReference>
<keyword evidence="6" id="KW-0539">Nucleus</keyword>
<dbReference type="GO" id="GO:0045892">
    <property type="term" value="P:negative regulation of DNA-templated transcription"/>
    <property type="evidence" value="ECO:0007669"/>
    <property type="project" value="InterPro"/>
</dbReference>
<dbReference type="SUPFAM" id="SSF48371">
    <property type="entry name" value="ARM repeat"/>
    <property type="match status" value="2"/>
</dbReference>
<dbReference type="PANTHER" id="PTHR12626">
    <property type="entry name" value="PROGRAMMED CELL DEATH 4"/>
    <property type="match status" value="1"/>
</dbReference>
<evidence type="ECO:0000256" key="4">
    <source>
        <dbReference type="ARBA" id="ARBA00022737"/>
    </source>
</evidence>
<evidence type="ECO:0000256" key="5">
    <source>
        <dbReference type="ARBA" id="ARBA00022845"/>
    </source>
</evidence>
<dbReference type="Pfam" id="PF02847">
    <property type="entry name" value="MA3"/>
    <property type="match status" value="1"/>
</dbReference>
<evidence type="ECO:0000256" key="1">
    <source>
        <dbReference type="ARBA" id="ARBA00004496"/>
    </source>
</evidence>
<reference evidence="8 9" key="1">
    <citation type="submission" date="2024-01" db="EMBL/GenBank/DDBJ databases">
        <title>The genomes of 5 underutilized Papilionoideae crops provide insights into root nodulation and disease resistanc.</title>
        <authorList>
            <person name="Jiang F."/>
        </authorList>
    </citation>
    <scope>NUCLEOTIDE SEQUENCE [LARGE SCALE GENOMIC DNA]</scope>
    <source>
        <strain evidence="8">JINMINGXINNONG_FW02</strain>
        <tissue evidence="8">Leaves</tissue>
    </source>
</reference>
<protein>
    <recommendedName>
        <fullName evidence="7">MI domain-containing protein</fullName>
    </recommendedName>
</protein>
<comment type="caution">
    <text evidence="8">The sequence shown here is derived from an EMBL/GenBank/DDBJ whole genome shotgun (WGS) entry which is preliminary data.</text>
</comment>
<comment type="similarity">
    <text evidence="2">Belongs to the PDCD4 family.</text>
</comment>
<feature type="domain" description="MI" evidence="7">
    <location>
        <begin position="75"/>
        <end position="194"/>
    </location>
</feature>
<evidence type="ECO:0000256" key="2">
    <source>
        <dbReference type="ARBA" id="ARBA00005497"/>
    </source>
</evidence>
<evidence type="ECO:0000259" key="7">
    <source>
        <dbReference type="PROSITE" id="PS51366"/>
    </source>
</evidence>
<keyword evidence="3" id="KW-0963">Cytoplasm</keyword>
<dbReference type="AlphaFoldDB" id="A0AAN9RI78"/>
<comment type="subcellular location">
    <subcellularLocation>
        <location evidence="1">Cytoplasm</location>
    </subcellularLocation>
</comment>
<dbReference type="InterPro" id="IPR039778">
    <property type="entry name" value="PDCD4"/>
</dbReference>
<dbReference type="EMBL" id="JAYMYR010000002">
    <property type="protein sequence ID" value="KAK7377330.1"/>
    <property type="molecule type" value="Genomic_DNA"/>
</dbReference>
<dbReference type="GO" id="GO:0006417">
    <property type="term" value="P:regulation of translation"/>
    <property type="evidence" value="ECO:0007669"/>
    <property type="project" value="UniProtKB-KW"/>
</dbReference>
<evidence type="ECO:0000256" key="3">
    <source>
        <dbReference type="ARBA" id="ARBA00022490"/>
    </source>
</evidence>
<dbReference type="Proteomes" id="UP001374584">
    <property type="component" value="Unassembled WGS sequence"/>
</dbReference>
<sequence>MVKGFSRLEEVLDDLILDIPSTKTQFQTMVSKAISKGFFDSLFFRPSTRAVIDDVLAPLNLEEMNRRLNPDSSGNAKDKIMKLLEEYESGGVVSEACQSIRELEMPFFNHKVVKKALVMAMEKKNDRMLDLLHECFSEGLITINQMTKGFTRMKDSLNDLALDIPKANEKFSLYLDHALKKSWLLPSFDSSVTNV</sequence>
<evidence type="ECO:0000313" key="9">
    <source>
        <dbReference type="Proteomes" id="UP001374584"/>
    </source>
</evidence>
<dbReference type="InterPro" id="IPR016024">
    <property type="entry name" value="ARM-type_fold"/>
</dbReference>
<organism evidence="8 9">
    <name type="scientific">Phaseolus coccineus</name>
    <name type="common">Scarlet runner bean</name>
    <name type="synonym">Phaseolus multiflorus</name>
    <dbReference type="NCBI Taxonomy" id="3886"/>
    <lineage>
        <taxon>Eukaryota</taxon>
        <taxon>Viridiplantae</taxon>
        <taxon>Streptophyta</taxon>
        <taxon>Embryophyta</taxon>
        <taxon>Tracheophyta</taxon>
        <taxon>Spermatophyta</taxon>
        <taxon>Magnoliopsida</taxon>
        <taxon>eudicotyledons</taxon>
        <taxon>Gunneridae</taxon>
        <taxon>Pentapetalae</taxon>
        <taxon>rosids</taxon>
        <taxon>fabids</taxon>
        <taxon>Fabales</taxon>
        <taxon>Fabaceae</taxon>
        <taxon>Papilionoideae</taxon>
        <taxon>50 kb inversion clade</taxon>
        <taxon>NPAAA clade</taxon>
        <taxon>indigoferoid/millettioid clade</taxon>
        <taxon>Phaseoleae</taxon>
        <taxon>Phaseolus</taxon>
    </lineage>
</organism>
<keyword evidence="9" id="KW-1185">Reference proteome</keyword>
<evidence type="ECO:0000256" key="6">
    <source>
        <dbReference type="ARBA" id="ARBA00023242"/>
    </source>
</evidence>
<gene>
    <name evidence="8" type="ORF">VNO80_02753</name>
</gene>